<accession>A0ABU8W7I1</accession>
<proteinExistence type="predicted"/>
<keyword evidence="2" id="KW-1185">Reference proteome</keyword>
<name>A0ABU8W7I1_9BURK</name>
<comment type="caution">
    <text evidence="1">The sequence shown here is derived from an EMBL/GenBank/DDBJ whole genome shotgun (WGS) entry which is preliminary data.</text>
</comment>
<dbReference type="RefSeq" id="WP_340366896.1">
    <property type="nucleotide sequence ID" value="NZ_JBBKZV010000026.1"/>
</dbReference>
<organism evidence="1 2">
    <name type="scientific">Variovorax humicola</name>
    <dbReference type="NCBI Taxonomy" id="1769758"/>
    <lineage>
        <taxon>Bacteria</taxon>
        <taxon>Pseudomonadati</taxon>
        <taxon>Pseudomonadota</taxon>
        <taxon>Betaproteobacteria</taxon>
        <taxon>Burkholderiales</taxon>
        <taxon>Comamonadaceae</taxon>
        <taxon>Variovorax</taxon>
    </lineage>
</organism>
<sequence length="67" mass="7513">MKTSGRDGTPLCALAFCTWMSDWRFATFPKDIDREQRARVTAGLQRLLPVSTPAPNFAPMDAAFCIY</sequence>
<dbReference type="EMBL" id="JBBKZV010000026">
    <property type="protein sequence ID" value="MEJ8825868.1"/>
    <property type="molecule type" value="Genomic_DNA"/>
</dbReference>
<reference evidence="1 2" key="1">
    <citation type="submission" date="2024-03" db="EMBL/GenBank/DDBJ databases">
        <title>Novel species of the genus Variovorax.</title>
        <authorList>
            <person name="Liu Q."/>
            <person name="Xin Y.-H."/>
        </authorList>
    </citation>
    <scope>NUCLEOTIDE SEQUENCE [LARGE SCALE GENOMIC DNA]</scope>
    <source>
        <strain evidence="1 2">KACC 18501</strain>
    </source>
</reference>
<evidence type="ECO:0000313" key="1">
    <source>
        <dbReference type="EMBL" id="MEJ8825868.1"/>
    </source>
</evidence>
<dbReference type="Proteomes" id="UP001363010">
    <property type="component" value="Unassembled WGS sequence"/>
</dbReference>
<protein>
    <submittedName>
        <fullName evidence="1">Uncharacterized protein</fullName>
    </submittedName>
</protein>
<gene>
    <name evidence="1" type="ORF">WKW80_28190</name>
</gene>
<evidence type="ECO:0000313" key="2">
    <source>
        <dbReference type="Proteomes" id="UP001363010"/>
    </source>
</evidence>